<sequence length="183" mass="20007">MDYRIHPLADVQSSSIGEGTTIWQFCVVFKQAIIGKNCNICANCIIENRVSIGDNVTVKSGVQVWDGITVDDNVFIGPNVTFTNDTYPRSKKHLDEYGKIHVKKGATIGANSTILPNVIIGEYSLIGAGTVVTKDIPPFSVWYGNPAVHKGYITKEAVVLTLELTDKVTGDKYCLTDNDIKKV</sequence>
<dbReference type="Gene3D" id="2.160.10.10">
    <property type="entry name" value="Hexapeptide repeat proteins"/>
    <property type="match status" value="1"/>
</dbReference>
<keyword evidence="3" id="KW-0677">Repeat</keyword>
<dbReference type="Pfam" id="PF00132">
    <property type="entry name" value="Hexapep"/>
    <property type="match status" value="2"/>
</dbReference>
<evidence type="ECO:0000256" key="2">
    <source>
        <dbReference type="ARBA" id="ARBA00022679"/>
    </source>
</evidence>
<dbReference type="PROSITE" id="PS00101">
    <property type="entry name" value="HEXAPEP_TRANSFERASES"/>
    <property type="match status" value="1"/>
</dbReference>
<evidence type="ECO:0000256" key="4">
    <source>
        <dbReference type="ARBA" id="ARBA00023315"/>
    </source>
</evidence>
<dbReference type="PANTHER" id="PTHR43300">
    <property type="entry name" value="ACETYLTRANSFERASE"/>
    <property type="match status" value="1"/>
</dbReference>
<dbReference type="AlphaFoldDB" id="A0A4Y8SAF3"/>
<dbReference type="CDD" id="cd03358">
    <property type="entry name" value="LbH_WxcM_N_like"/>
    <property type="match status" value="1"/>
</dbReference>
<dbReference type="InterPro" id="IPR050179">
    <property type="entry name" value="Trans_hexapeptide_repeat"/>
</dbReference>
<dbReference type="GO" id="GO:0016746">
    <property type="term" value="F:acyltransferase activity"/>
    <property type="evidence" value="ECO:0007669"/>
    <property type="project" value="UniProtKB-KW"/>
</dbReference>
<dbReference type="InterPro" id="IPR011004">
    <property type="entry name" value="Trimer_LpxA-like_sf"/>
</dbReference>
<evidence type="ECO:0000256" key="3">
    <source>
        <dbReference type="ARBA" id="ARBA00022737"/>
    </source>
</evidence>
<name>A0A4Y8SAF3_9SPHI</name>
<dbReference type="InterPro" id="IPR001451">
    <property type="entry name" value="Hexapep"/>
</dbReference>
<evidence type="ECO:0000313" key="5">
    <source>
        <dbReference type="EMBL" id="TFF35527.1"/>
    </source>
</evidence>
<keyword evidence="2 5" id="KW-0808">Transferase</keyword>
<keyword evidence="4" id="KW-0012">Acyltransferase</keyword>
<dbReference type="Proteomes" id="UP000297540">
    <property type="component" value="Unassembled WGS sequence"/>
</dbReference>
<keyword evidence="6" id="KW-1185">Reference proteome</keyword>
<gene>
    <name evidence="5" type="ORF">E2R66_18760</name>
</gene>
<proteinExistence type="inferred from homology"/>
<dbReference type="SUPFAM" id="SSF51161">
    <property type="entry name" value="Trimeric LpxA-like enzymes"/>
    <property type="match status" value="1"/>
</dbReference>
<dbReference type="InterPro" id="IPR018357">
    <property type="entry name" value="Hexapep_transf_CS"/>
</dbReference>
<evidence type="ECO:0000256" key="1">
    <source>
        <dbReference type="ARBA" id="ARBA00007274"/>
    </source>
</evidence>
<evidence type="ECO:0000313" key="6">
    <source>
        <dbReference type="Proteomes" id="UP000297540"/>
    </source>
</evidence>
<organism evidence="5 6">
    <name type="scientific">Mucilaginibacter psychrotolerans</name>
    <dbReference type="NCBI Taxonomy" id="1524096"/>
    <lineage>
        <taxon>Bacteria</taxon>
        <taxon>Pseudomonadati</taxon>
        <taxon>Bacteroidota</taxon>
        <taxon>Sphingobacteriia</taxon>
        <taxon>Sphingobacteriales</taxon>
        <taxon>Sphingobacteriaceae</taxon>
        <taxon>Mucilaginibacter</taxon>
    </lineage>
</organism>
<dbReference type="RefSeq" id="WP_133233349.1">
    <property type="nucleotide sequence ID" value="NZ_SOZE01000021.1"/>
</dbReference>
<comment type="caution">
    <text evidence="5">The sequence shown here is derived from an EMBL/GenBank/DDBJ whole genome shotgun (WGS) entry which is preliminary data.</text>
</comment>
<dbReference type="EMBL" id="SOZE01000021">
    <property type="protein sequence ID" value="TFF35527.1"/>
    <property type="molecule type" value="Genomic_DNA"/>
</dbReference>
<accession>A0A4Y8SAF3</accession>
<protein>
    <submittedName>
        <fullName evidence="5">N-acetyltransferase</fullName>
    </submittedName>
</protein>
<reference evidence="5 6" key="1">
    <citation type="journal article" date="2017" name="Int. J. Syst. Evol. Microbiol.">
        <title>Mucilaginibacterpsychrotolerans sp. nov., isolated from peatlands.</title>
        <authorList>
            <person name="Deng Y."/>
            <person name="Shen L."/>
            <person name="Xu B."/>
            <person name="Liu Y."/>
            <person name="Gu Z."/>
            <person name="Liu H."/>
            <person name="Zhou Y."/>
        </authorList>
    </citation>
    <scope>NUCLEOTIDE SEQUENCE [LARGE SCALE GENOMIC DNA]</scope>
    <source>
        <strain evidence="5 6">NH7-4</strain>
    </source>
</reference>
<comment type="similarity">
    <text evidence="1">Belongs to the transferase hexapeptide repeat family.</text>
</comment>
<dbReference type="OrthoDB" id="9801697at2"/>
<dbReference type="PANTHER" id="PTHR43300:SF4">
    <property type="entry name" value="ACYL-[ACYL-CARRIER-PROTEIN]--UDP-N-ACETYLGLUCOSAMINE O-ACYLTRANSFERASE"/>
    <property type="match status" value="1"/>
</dbReference>